<dbReference type="Proteomes" id="UP000016504">
    <property type="component" value="Unassembled WGS sequence"/>
</dbReference>
<evidence type="ECO:0000313" key="1">
    <source>
        <dbReference type="EMBL" id="ERH49147.1"/>
    </source>
</evidence>
<organism evidence="1 2">
    <name type="scientific">Pseudomonas simiae</name>
    <dbReference type="NCBI Taxonomy" id="321846"/>
    <lineage>
        <taxon>Bacteria</taxon>
        <taxon>Pseudomonadati</taxon>
        <taxon>Pseudomonadota</taxon>
        <taxon>Gammaproteobacteria</taxon>
        <taxon>Pseudomonadales</taxon>
        <taxon>Pseudomonadaceae</taxon>
        <taxon>Pseudomonas</taxon>
    </lineage>
</organism>
<protein>
    <submittedName>
        <fullName evidence="1">Uncharacterized protein</fullName>
    </submittedName>
</protein>
<name>U1U273_9PSED</name>
<accession>U1U273</accession>
<dbReference type="EMBL" id="AVQG01000055">
    <property type="protein sequence ID" value="ERH49147.1"/>
    <property type="molecule type" value="Genomic_DNA"/>
</dbReference>
<comment type="caution">
    <text evidence="1">The sequence shown here is derived from an EMBL/GenBank/DDBJ whole genome shotgun (WGS) entry which is preliminary data.</text>
</comment>
<dbReference type="AlphaFoldDB" id="U1U273"/>
<evidence type="ECO:0000313" key="2">
    <source>
        <dbReference type="Proteomes" id="UP000016504"/>
    </source>
</evidence>
<gene>
    <name evidence="1" type="ORF">O204_10010</name>
</gene>
<proteinExistence type="predicted"/>
<sequence>MIDLKKDTYTILNFNSDLDELIKKYKDTLLTALTDDTQRLIIRHYLRIIDELCRQACECLKNKSHSTLEALSRVVMEQSANKLYVGMDEGNNGRSLLRSSNQLIESNGKAWTAYLESQDAQNPAAQARQKNGASMLSHFNEEWSDVARYPSGKGLFKALGWENHYYAFYAPLCDSVHSFSDEMSALIGIGKIFEHSEVEGVKTLQYWDKERRRLATYHFAVALGLRAEAFARLCELQLGDFKDEKADKLFTKLKNLVETHDNFDHARLDAMSKGLVAYLKFPIKTW</sequence>
<reference evidence="1 2" key="1">
    <citation type="submission" date="2013-08" db="EMBL/GenBank/DDBJ databases">
        <title>Biodegradation of aromatic compounds in biofilm forming Pseudomonas isolated from sewage sludge.</title>
        <authorList>
            <person name="Qureshi A."/>
            <person name="Ghosh S."/>
            <person name="Khardenavis A.A."/>
            <person name="Kapley A."/>
            <person name="Purohit H.J."/>
        </authorList>
    </citation>
    <scope>NUCLEOTIDE SEQUENCE [LARGE SCALE GENOMIC DNA]</scope>
    <source>
        <strain evidence="1 2">EGD-AQ6</strain>
    </source>
</reference>